<proteinExistence type="predicted"/>
<dbReference type="PROSITE" id="PS51257">
    <property type="entry name" value="PROKAR_LIPOPROTEIN"/>
    <property type="match status" value="1"/>
</dbReference>
<organism evidence="3 4">
    <name type="scientific">Zhongshania borealis</name>
    <dbReference type="NCBI Taxonomy" id="889488"/>
    <lineage>
        <taxon>Bacteria</taxon>
        <taxon>Pseudomonadati</taxon>
        <taxon>Pseudomonadota</taxon>
        <taxon>Gammaproteobacteria</taxon>
        <taxon>Cellvibrionales</taxon>
        <taxon>Spongiibacteraceae</taxon>
        <taxon>Zhongshania</taxon>
    </lineage>
</organism>
<keyword evidence="4" id="KW-1185">Reference proteome</keyword>
<dbReference type="EMBL" id="BAABDM010000006">
    <property type="protein sequence ID" value="GAA4101122.1"/>
    <property type="molecule type" value="Genomic_DNA"/>
</dbReference>
<comment type="caution">
    <text evidence="3">The sequence shown here is derived from an EMBL/GenBank/DDBJ whole genome shotgun (WGS) entry which is preliminary data.</text>
</comment>
<name>A0ABP7WZV0_9GAMM</name>
<feature type="region of interest" description="Disordered" evidence="1">
    <location>
        <begin position="28"/>
        <end position="49"/>
    </location>
</feature>
<sequence length="450" mass="43125">MKDFLSGKTLLAMTFGVSLALAGCGGSSGGGSPSQGSSADEQPVTSGYSEVEGPLDAVQQPLSEQVIAPLASAAAGTPLEGAVNCVGGFVVTDVLDILDAILSQVSPESLADPATFGPALQESVTELATDLPAALASLTGESCTGGSAGESGSNPLEGTPLAPLGDALAPVFAAANGGGDSGGEAPSAAALMEQLSAAFSEGLAAVIAADPSGEAATAPILGGLLVTLDQAFIDLTATVTALESTDAEQVGAAVATTLENTLNNLLIQVVPIGFIEEQAGQGPIISSEIEAAVATLTGLLGGDLSGLAATDFAALFGDGAGDLFGPLSDTPLAGIQEAITGALAGGGDGGQTGGTTGTPLDAILDQLAPIQDALSAGGGDGLTGTPLDILLGPIASALEGGGACPLAATPLDAVCGLVSQLQAALTLDPNADPLALLEGLLGGLLGGLQP</sequence>
<protein>
    <submittedName>
        <fullName evidence="3">Uncharacterized protein</fullName>
    </submittedName>
</protein>
<accession>A0ABP7WZV0</accession>
<evidence type="ECO:0000256" key="1">
    <source>
        <dbReference type="SAM" id="MobiDB-lite"/>
    </source>
</evidence>
<evidence type="ECO:0000256" key="2">
    <source>
        <dbReference type="SAM" id="SignalP"/>
    </source>
</evidence>
<feature type="compositionally biased region" description="Polar residues" evidence="1">
    <location>
        <begin position="39"/>
        <end position="48"/>
    </location>
</feature>
<feature type="chain" id="PRO_5046694027" evidence="2">
    <location>
        <begin position="23"/>
        <end position="450"/>
    </location>
</feature>
<gene>
    <name evidence="3" type="ORF">GCM10022414_28280</name>
</gene>
<dbReference type="RefSeq" id="WP_344937184.1">
    <property type="nucleotide sequence ID" value="NZ_BAABDM010000006.1"/>
</dbReference>
<dbReference type="Proteomes" id="UP001500392">
    <property type="component" value="Unassembled WGS sequence"/>
</dbReference>
<feature type="signal peptide" evidence="2">
    <location>
        <begin position="1"/>
        <end position="22"/>
    </location>
</feature>
<keyword evidence="2" id="KW-0732">Signal</keyword>
<reference evidence="4" key="1">
    <citation type="journal article" date="2019" name="Int. J. Syst. Evol. Microbiol.">
        <title>The Global Catalogue of Microorganisms (GCM) 10K type strain sequencing project: providing services to taxonomists for standard genome sequencing and annotation.</title>
        <authorList>
            <consortium name="The Broad Institute Genomics Platform"/>
            <consortium name="The Broad Institute Genome Sequencing Center for Infectious Disease"/>
            <person name="Wu L."/>
            <person name="Ma J."/>
        </authorList>
    </citation>
    <scope>NUCLEOTIDE SEQUENCE [LARGE SCALE GENOMIC DNA]</scope>
    <source>
        <strain evidence="4">JCM 17304</strain>
    </source>
</reference>
<evidence type="ECO:0000313" key="4">
    <source>
        <dbReference type="Proteomes" id="UP001500392"/>
    </source>
</evidence>
<evidence type="ECO:0000313" key="3">
    <source>
        <dbReference type="EMBL" id="GAA4101122.1"/>
    </source>
</evidence>